<evidence type="ECO:0000256" key="7">
    <source>
        <dbReference type="PIRSR" id="PIRSR002854-1"/>
    </source>
</evidence>
<dbReference type="PIRSF" id="PIRSF002854">
    <property type="entry name" value="MetQ"/>
    <property type="match status" value="1"/>
</dbReference>
<evidence type="ECO:0000256" key="5">
    <source>
        <dbReference type="ARBA" id="ARBA00023288"/>
    </source>
</evidence>
<feature type="chain" id="PRO_5038601748" description="Lipoprotein" evidence="8">
    <location>
        <begin position="23"/>
        <end position="275"/>
    </location>
</feature>
<keyword evidence="3" id="KW-0472">Membrane</keyword>
<dbReference type="Proteomes" id="UP000216411">
    <property type="component" value="Unassembled WGS sequence"/>
</dbReference>
<dbReference type="OrthoDB" id="9812878at2"/>
<dbReference type="CDD" id="cd13597">
    <property type="entry name" value="PBP2_lipoprotein_Tp32"/>
    <property type="match status" value="1"/>
</dbReference>
<evidence type="ECO:0000313" key="10">
    <source>
        <dbReference type="Proteomes" id="UP000216411"/>
    </source>
</evidence>
<dbReference type="SUPFAM" id="SSF53850">
    <property type="entry name" value="Periplasmic binding protein-like II"/>
    <property type="match status" value="1"/>
</dbReference>
<evidence type="ECO:0000256" key="6">
    <source>
        <dbReference type="PIRNR" id="PIRNR002854"/>
    </source>
</evidence>
<sequence>MKKRITSIILLLAIITATFGLAGCSKAEDKESDDKTIVVGAGITPHAEILEQVKDVLAQEGYTLEIVEYNDYVLPNTALNDGELDANYFQHQPYLDDFNQENKTNMVSAASIHFEPFGIYAGKTSSISDLAEGAKVAIPNDTSNEARALLLLEAQGLITLKKDAGLTATVLDIEENPLNLEIEEIEAAQIARALSDVDIACINGNYAIQGGLSVSDALAVESADSLAASTYANILAVNAGHENDEKIQALVKALQSEEVRKFIQDNYDGAVVPVF</sequence>
<dbReference type="GO" id="GO:0016020">
    <property type="term" value="C:membrane"/>
    <property type="evidence" value="ECO:0007669"/>
    <property type="project" value="UniProtKB-SubCell"/>
</dbReference>
<name>A0A371JA96_9FIRM</name>
<dbReference type="PANTHER" id="PTHR30429:SF0">
    <property type="entry name" value="METHIONINE-BINDING LIPOPROTEIN METQ"/>
    <property type="match status" value="1"/>
</dbReference>
<protein>
    <recommendedName>
        <fullName evidence="6">Lipoprotein</fullName>
    </recommendedName>
</protein>
<dbReference type="Gene3D" id="3.40.190.10">
    <property type="entry name" value="Periplasmic binding protein-like II"/>
    <property type="match status" value="2"/>
</dbReference>
<feature type="signal peptide" evidence="8">
    <location>
        <begin position="1"/>
        <end position="22"/>
    </location>
</feature>
<reference evidence="9 10" key="1">
    <citation type="journal article" date="2017" name="Genome Announc.">
        <title>Draft Genome Sequence of a Sporulating and Motile Strain of Lachnotalea glycerini Isolated from Water in Quebec City, Canada.</title>
        <authorList>
            <person name="Maheux A.F."/>
            <person name="Boudreau D.K."/>
            <person name="Berube E."/>
            <person name="Boissinot M."/>
            <person name="Raymond F."/>
            <person name="Brodeur S."/>
            <person name="Corbeil J."/>
            <person name="Isabel S."/>
            <person name="Omar R.F."/>
            <person name="Bergeron M.G."/>
        </authorList>
    </citation>
    <scope>NUCLEOTIDE SEQUENCE [LARGE SCALE GENOMIC DNA]</scope>
    <source>
        <strain evidence="9 10">CCRI-19302</strain>
    </source>
</reference>
<keyword evidence="10" id="KW-1185">Reference proteome</keyword>
<dbReference type="EMBL" id="NOKA02000064">
    <property type="protein sequence ID" value="RDY29586.1"/>
    <property type="molecule type" value="Genomic_DNA"/>
</dbReference>
<evidence type="ECO:0000256" key="4">
    <source>
        <dbReference type="ARBA" id="ARBA00023139"/>
    </source>
</evidence>
<comment type="caution">
    <text evidence="9">The sequence shown here is derived from an EMBL/GenBank/DDBJ whole genome shotgun (WGS) entry which is preliminary data.</text>
</comment>
<feature type="lipid moiety-binding region" description="S-diacylglycerol cysteine" evidence="7">
    <location>
        <position position="24"/>
    </location>
</feature>
<dbReference type="Pfam" id="PF03180">
    <property type="entry name" value="Lipoprotein_9"/>
    <property type="match status" value="1"/>
</dbReference>
<accession>A0A371JA96</accession>
<dbReference type="PROSITE" id="PS51257">
    <property type="entry name" value="PROKAR_LIPOPROTEIN"/>
    <property type="match status" value="1"/>
</dbReference>
<keyword evidence="4" id="KW-0564">Palmitate</keyword>
<evidence type="ECO:0000313" key="9">
    <source>
        <dbReference type="EMBL" id="RDY29586.1"/>
    </source>
</evidence>
<gene>
    <name evidence="9" type="ORF">CG710_018115</name>
</gene>
<dbReference type="RefSeq" id="WP_094378354.1">
    <property type="nucleotide sequence ID" value="NZ_NOKA02000064.1"/>
</dbReference>
<evidence type="ECO:0000256" key="8">
    <source>
        <dbReference type="SAM" id="SignalP"/>
    </source>
</evidence>
<dbReference type="PANTHER" id="PTHR30429">
    <property type="entry name" value="D-METHIONINE-BINDING LIPOPROTEIN METQ"/>
    <property type="match status" value="1"/>
</dbReference>
<dbReference type="InterPro" id="IPR004872">
    <property type="entry name" value="Lipoprotein_NlpA"/>
</dbReference>
<evidence type="ECO:0000256" key="1">
    <source>
        <dbReference type="ARBA" id="ARBA00004635"/>
    </source>
</evidence>
<comment type="subcellular location">
    <subcellularLocation>
        <location evidence="1">Membrane</location>
        <topology evidence="1">Lipid-anchor</topology>
    </subcellularLocation>
</comment>
<keyword evidence="5 6" id="KW-0449">Lipoprotein</keyword>
<evidence type="ECO:0000256" key="3">
    <source>
        <dbReference type="ARBA" id="ARBA00023136"/>
    </source>
</evidence>
<organism evidence="9 10">
    <name type="scientific">Lachnotalea glycerini</name>
    <dbReference type="NCBI Taxonomy" id="1763509"/>
    <lineage>
        <taxon>Bacteria</taxon>
        <taxon>Bacillati</taxon>
        <taxon>Bacillota</taxon>
        <taxon>Clostridia</taxon>
        <taxon>Lachnospirales</taxon>
        <taxon>Lachnospiraceae</taxon>
        <taxon>Lachnotalea</taxon>
    </lineage>
</organism>
<comment type="similarity">
    <text evidence="6">Belongs to the nlpA lipoprotein family.</text>
</comment>
<dbReference type="AlphaFoldDB" id="A0A371JA96"/>
<keyword evidence="2 8" id="KW-0732">Signal</keyword>
<evidence type="ECO:0000256" key="2">
    <source>
        <dbReference type="ARBA" id="ARBA00022729"/>
    </source>
</evidence>
<proteinExistence type="inferred from homology"/>